<dbReference type="PANTHER" id="PTHR46390">
    <property type="entry name" value="MANNOSE-1-PHOSPHATE GUANYLYLTRANSFERASE"/>
    <property type="match status" value="1"/>
</dbReference>
<dbReference type="RefSeq" id="WP_145435004.1">
    <property type="nucleotide sequence ID" value="NZ_CP036339.1"/>
</dbReference>
<keyword evidence="3 10" id="KW-0808">Transferase</keyword>
<dbReference type="Gene3D" id="3.90.550.10">
    <property type="entry name" value="Spore Coat Polysaccharide Biosynthesis Protein SpsA, Chain A"/>
    <property type="match status" value="1"/>
</dbReference>
<proteinExistence type="inferred from homology"/>
<reference evidence="10 11" key="1">
    <citation type="submission" date="2019-02" db="EMBL/GenBank/DDBJ databases">
        <title>Deep-cultivation of Planctomycetes and their phenomic and genomic characterization uncovers novel biology.</title>
        <authorList>
            <person name="Wiegand S."/>
            <person name="Jogler M."/>
            <person name="Boedeker C."/>
            <person name="Pinto D."/>
            <person name="Vollmers J."/>
            <person name="Rivas-Marin E."/>
            <person name="Kohn T."/>
            <person name="Peeters S.H."/>
            <person name="Heuer A."/>
            <person name="Rast P."/>
            <person name="Oberbeckmann S."/>
            <person name="Bunk B."/>
            <person name="Jeske O."/>
            <person name="Meyerdierks A."/>
            <person name="Storesund J.E."/>
            <person name="Kallscheuer N."/>
            <person name="Luecker S."/>
            <person name="Lage O.M."/>
            <person name="Pohl T."/>
            <person name="Merkel B.J."/>
            <person name="Hornburger P."/>
            <person name="Mueller R.-W."/>
            <person name="Bruemmer F."/>
            <person name="Labrenz M."/>
            <person name="Spormann A.M."/>
            <person name="Op den Camp H."/>
            <person name="Overmann J."/>
            <person name="Amann R."/>
            <person name="Jetten M.S.M."/>
            <person name="Mascher T."/>
            <person name="Medema M.H."/>
            <person name="Devos D.P."/>
            <person name="Kaster A.-K."/>
            <person name="Ovreas L."/>
            <person name="Rohde M."/>
            <person name="Galperin M.Y."/>
            <person name="Jogler C."/>
        </authorList>
    </citation>
    <scope>NUCLEOTIDE SEQUENCE [LARGE SCALE GENOMIC DNA]</scope>
    <source>
        <strain evidence="10 11">I41</strain>
    </source>
</reference>
<sequence length="360" mass="40140">MLYAVIMAGGAGTRFWPASRADMPKQLLALAGKHTMIRQTVDRLGELVTPAQTLIVTNERLIPTLREQLPELPETSLVGEPCKRDTAPCIGLAALLVAKQDPDAVMAVLPADHVIRNASRFQDSIRQAVSLIKKTPDQIVTFGIRPNYPAEIFGYIQRGARIDIHDEAAPTFVVKRFREKPDKMTATEYVNSGDFLWNSGIFIWKAKTILNALKERQPEMLAHLQKIGDAWGTPQQHEVFKREFTAIKGISIDYAVMEHAKNVAVIEAPYDWDDLGSWQSLARLAGTDRFDNTVVGRHIGINTTGTIVRTDDKHLVVTIGMKDCLVVHTPDATLVANKNDEEAVREVVKLLEAKGWKEYL</sequence>
<name>A0A517U3Z2_9BACT</name>
<gene>
    <name evidence="10" type="primary">manC</name>
    <name evidence="10" type="ORF">I41_45510</name>
</gene>
<dbReference type="GO" id="GO:0004475">
    <property type="term" value="F:mannose-1-phosphate guanylyltransferase (GTP) activity"/>
    <property type="evidence" value="ECO:0007669"/>
    <property type="project" value="UniProtKB-EC"/>
</dbReference>
<keyword evidence="4 10" id="KW-0548">Nucleotidyltransferase</keyword>
<organism evidence="10 11">
    <name type="scientific">Lacipirellula limnantheis</name>
    <dbReference type="NCBI Taxonomy" id="2528024"/>
    <lineage>
        <taxon>Bacteria</taxon>
        <taxon>Pseudomonadati</taxon>
        <taxon>Planctomycetota</taxon>
        <taxon>Planctomycetia</taxon>
        <taxon>Pirellulales</taxon>
        <taxon>Lacipirellulaceae</taxon>
        <taxon>Lacipirellula</taxon>
    </lineage>
</organism>
<dbReference type="GO" id="GO:0009298">
    <property type="term" value="P:GDP-mannose biosynthetic process"/>
    <property type="evidence" value="ECO:0007669"/>
    <property type="project" value="TreeGrafter"/>
</dbReference>
<dbReference type="InterPro" id="IPR029044">
    <property type="entry name" value="Nucleotide-diphossugar_trans"/>
</dbReference>
<evidence type="ECO:0000313" key="10">
    <source>
        <dbReference type="EMBL" id="QDT75341.1"/>
    </source>
</evidence>
<comment type="similarity">
    <text evidence="1">Belongs to the mannose-6-phosphate isomerase type 2 family.</text>
</comment>
<evidence type="ECO:0000256" key="6">
    <source>
        <dbReference type="ARBA" id="ARBA00023134"/>
    </source>
</evidence>
<evidence type="ECO:0000259" key="9">
    <source>
        <dbReference type="Pfam" id="PF22640"/>
    </source>
</evidence>
<dbReference type="Proteomes" id="UP000317909">
    <property type="component" value="Chromosome"/>
</dbReference>
<protein>
    <recommendedName>
        <fullName evidence="2">mannose-1-phosphate guanylyltransferase</fullName>
        <ecNumber evidence="2">2.7.7.13</ecNumber>
    </recommendedName>
</protein>
<evidence type="ECO:0000256" key="7">
    <source>
        <dbReference type="ARBA" id="ARBA00047343"/>
    </source>
</evidence>
<dbReference type="SUPFAM" id="SSF159283">
    <property type="entry name" value="Guanosine diphospho-D-mannose pyrophosphorylase/mannose-6-phosphate isomerase linker domain"/>
    <property type="match status" value="1"/>
</dbReference>
<keyword evidence="6" id="KW-0342">GTP-binding</keyword>
<dbReference type="SUPFAM" id="SSF53448">
    <property type="entry name" value="Nucleotide-diphospho-sugar transferases"/>
    <property type="match status" value="1"/>
</dbReference>
<dbReference type="GO" id="GO:0005525">
    <property type="term" value="F:GTP binding"/>
    <property type="evidence" value="ECO:0007669"/>
    <property type="project" value="UniProtKB-KW"/>
</dbReference>
<feature type="domain" description="MannoseP isomerase/GMP-like beta-helix" evidence="9">
    <location>
        <begin position="296"/>
        <end position="351"/>
    </location>
</feature>
<dbReference type="FunFam" id="3.90.550.10:FF:000046">
    <property type="entry name" value="Mannose-1-phosphate guanylyltransferase (GDP)"/>
    <property type="match status" value="1"/>
</dbReference>
<evidence type="ECO:0000256" key="1">
    <source>
        <dbReference type="ARBA" id="ARBA00006115"/>
    </source>
</evidence>
<evidence type="ECO:0000256" key="3">
    <source>
        <dbReference type="ARBA" id="ARBA00022679"/>
    </source>
</evidence>
<dbReference type="InterPro" id="IPR051161">
    <property type="entry name" value="Mannose-6P_isomerase_type2"/>
</dbReference>
<dbReference type="InterPro" id="IPR005835">
    <property type="entry name" value="NTP_transferase_dom"/>
</dbReference>
<dbReference type="OrthoDB" id="9806359at2"/>
<comment type="catalytic activity">
    <reaction evidence="7">
        <text>alpha-D-mannose 1-phosphate + GTP + H(+) = GDP-alpha-D-mannose + diphosphate</text>
        <dbReference type="Rhea" id="RHEA:15229"/>
        <dbReference type="ChEBI" id="CHEBI:15378"/>
        <dbReference type="ChEBI" id="CHEBI:33019"/>
        <dbReference type="ChEBI" id="CHEBI:37565"/>
        <dbReference type="ChEBI" id="CHEBI:57527"/>
        <dbReference type="ChEBI" id="CHEBI:58409"/>
        <dbReference type="EC" id="2.7.7.13"/>
    </reaction>
</comment>
<evidence type="ECO:0000256" key="4">
    <source>
        <dbReference type="ARBA" id="ARBA00022695"/>
    </source>
</evidence>
<dbReference type="CDD" id="cd02509">
    <property type="entry name" value="GDP-M1P_Guanylyltransferase"/>
    <property type="match status" value="1"/>
</dbReference>
<evidence type="ECO:0000256" key="5">
    <source>
        <dbReference type="ARBA" id="ARBA00022741"/>
    </source>
</evidence>
<dbReference type="Pfam" id="PF00483">
    <property type="entry name" value="NTP_transferase"/>
    <property type="match status" value="1"/>
</dbReference>
<dbReference type="EMBL" id="CP036339">
    <property type="protein sequence ID" value="QDT75341.1"/>
    <property type="molecule type" value="Genomic_DNA"/>
</dbReference>
<dbReference type="PANTHER" id="PTHR46390:SF1">
    <property type="entry name" value="MANNOSE-1-PHOSPHATE GUANYLYLTRANSFERASE"/>
    <property type="match status" value="1"/>
</dbReference>
<evidence type="ECO:0000313" key="11">
    <source>
        <dbReference type="Proteomes" id="UP000317909"/>
    </source>
</evidence>
<evidence type="ECO:0000259" key="8">
    <source>
        <dbReference type="Pfam" id="PF00483"/>
    </source>
</evidence>
<accession>A0A517U3Z2</accession>
<dbReference type="InterPro" id="IPR049577">
    <property type="entry name" value="GMPP_N"/>
</dbReference>
<dbReference type="Pfam" id="PF22640">
    <property type="entry name" value="ManC_GMP_beta-helix"/>
    <property type="match status" value="1"/>
</dbReference>
<dbReference type="InterPro" id="IPR054566">
    <property type="entry name" value="ManC/GMP-like_b-helix"/>
</dbReference>
<feature type="domain" description="Nucleotidyl transferase" evidence="8">
    <location>
        <begin position="4"/>
        <end position="284"/>
    </location>
</feature>
<dbReference type="EC" id="2.7.7.13" evidence="2"/>
<dbReference type="AlphaFoldDB" id="A0A517U3Z2"/>
<evidence type="ECO:0000256" key="2">
    <source>
        <dbReference type="ARBA" id="ARBA00012387"/>
    </source>
</evidence>
<dbReference type="KEGG" id="llh:I41_45510"/>
<keyword evidence="5" id="KW-0547">Nucleotide-binding</keyword>
<keyword evidence="11" id="KW-1185">Reference proteome</keyword>